<proteinExistence type="predicted"/>
<evidence type="ECO:0000313" key="1">
    <source>
        <dbReference type="EMBL" id="SNB73741.1"/>
    </source>
</evidence>
<name>A0A212RMK5_9CHLR</name>
<dbReference type="Proteomes" id="UP000197025">
    <property type="component" value="Unassembled WGS sequence"/>
</dbReference>
<gene>
    <name evidence="1" type="ORF">SAMN02746019_00019630</name>
</gene>
<reference evidence="2" key="1">
    <citation type="submission" date="2017-06" db="EMBL/GenBank/DDBJ databases">
        <authorList>
            <person name="Varghese N."/>
            <person name="Submissions S."/>
        </authorList>
    </citation>
    <scope>NUCLEOTIDE SEQUENCE [LARGE SCALE GENOMIC DNA]</scope>
    <source>
        <strain evidence="2">JAD2</strain>
    </source>
</reference>
<evidence type="ECO:0000313" key="2">
    <source>
        <dbReference type="Proteomes" id="UP000197025"/>
    </source>
</evidence>
<dbReference type="InParanoid" id="A0A212RMK5"/>
<protein>
    <recommendedName>
        <fullName evidence="3">CRISPR type III-B/RAMP module-associated protein Cmr5</fullName>
    </recommendedName>
</protein>
<dbReference type="AlphaFoldDB" id="A0A212RMK5"/>
<keyword evidence="2" id="KW-1185">Reference proteome</keyword>
<dbReference type="EMBL" id="FYEK01000071">
    <property type="protein sequence ID" value="SNB73741.1"/>
    <property type="molecule type" value="Genomic_DNA"/>
</dbReference>
<evidence type="ECO:0008006" key="3">
    <source>
        <dbReference type="Google" id="ProtNLM"/>
    </source>
</evidence>
<sequence length="168" mass="19381">MMPNIKTLQVIEQQWLDRVVELAEQTMRSSKVYGKQCKDNHWSLKKECPECRAKTSDILQRAQLSNLQNLANSSDSVKALELFIRYQMGRKEGKGWRYTGNSDSSFGSKVIEDFNQLGKWSEQIARDSGESNPKSVHLWLIRLYCGFLSRWFVALKGGEEEVEAVEEE</sequence>
<accession>A0A212RMK5</accession>
<organism evidence="1 2">
    <name type="scientific">Thermoflexus hugenholtzii JAD2</name>
    <dbReference type="NCBI Taxonomy" id="877466"/>
    <lineage>
        <taxon>Bacteria</taxon>
        <taxon>Bacillati</taxon>
        <taxon>Chloroflexota</taxon>
        <taxon>Thermoflexia</taxon>
        <taxon>Thermoflexales</taxon>
        <taxon>Thermoflexaceae</taxon>
        <taxon>Thermoflexus</taxon>
    </lineage>
</organism>